<keyword evidence="2" id="KW-0479">Metal-binding</keyword>
<evidence type="ECO:0000313" key="8">
    <source>
        <dbReference type="Proteomes" id="UP000185279"/>
    </source>
</evidence>
<dbReference type="PROSITE" id="PS51471">
    <property type="entry name" value="FE2OG_OXY"/>
    <property type="match status" value="1"/>
</dbReference>
<keyword evidence="3" id="KW-0223">Dioxygenase</keyword>
<name>A0A0E3EQ32_9CAUD</name>
<evidence type="ECO:0000256" key="2">
    <source>
        <dbReference type="ARBA" id="ARBA00022723"/>
    </source>
</evidence>
<evidence type="ECO:0000313" key="7">
    <source>
        <dbReference type="EMBL" id="AIX14415.1"/>
    </source>
</evidence>
<keyword evidence="4" id="KW-0560">Oxidoreductase</keyword>
<evidence type="ECO:0000256" key="1">
    <source>
        <dbReference type="ARBA" id="ARBA00001961"/>
    </source>
</evidence>
<evidence type="ECO:0000256" key="3">
    <source>
        <dbReference type="ARBA" id="ARBA00022964"/>
    </source>
</evidence>
<organism evidence="7 8">
    <name type="scientific">Synechococcus phage ACG-2014c</name>
    <dbReference type="NCBI Taxonomy" id="1079998"/>
    <lineage>
        <taxon>Viruses</taxon>
        <taxon>Duplodnaviria</taxon>
        <taxon>Heunggongvirae</taxon>
        <taxon>Uroviricota</taxon>
        <taxon>Caudoviricetes</taxon>
        <taxon>Pantevenvirales</taxon>
        <taxon>Kyanoviridae</taxon>
        <taxon>Namakavirus</taxon>
        <taxon>Namakavirus smbcm6</taxon>
    </lineage>
</organism>
<dbReference type="GO" id="GO:0051213">
    <property type="term" value="F:dioxygenase activity"/>
    <property type="evidence" value="ECO:0007669"/>
    <property type="project" value="UniProtKB-KW"/>
</dbReference>
<dbReference type="SMART" id="SM00702">
    <property type="entry name" value="P4Hc"/>
    <property type="match status" value="1"/>
</dbReference>
<accession>A0A0E3EQ32</accession>
<protein>
    <recommendedName>
        <fullName evidence="6">Fe2OG dioxygenase domain-containing protein</fullName>
    </recommendedName>
</protein>
<dbReference type="GO" id="GO:0031418">
    <property type="term" value="F:L-ascorbic acid binding"/>
    <property type="evidence" value="ECO:0007669"/>
    <property type="project" value="InterPro"/>
</dbReference>
<gene>
    <name evidence="7" type="ORF">Syn7803C43_20</name>
</gene>
<evidence type="ECO:0000259" key="6">
    <source>
        <dbReference type="PROSITE" id="PS51471"/>
    </source>
</evidence>
<sequence>MVEQGFCKAQVASSNLVRGSQSSIAQLVEQVTVNHPVPGSSPGGGVSKKHIMEIHAFSKPFCYFYVENFYNETELDLIWSELEYLYSNREKIFVSNLKSATYEGEILKDNVGIFMDDFYSNRDYSHILNFNRKLFDIYNVDTWFFKHLNVDKDGTLLSYYENGGYYKPHFDGSVATACTWLFKEPKKFMGGNFSFPEFDIEIELKNNFLICFPGQIKHSVSEVKLNPEDAGYGRWCISQFLNHR</sequence>
<feature type="domain" description="Fe2OG dioxygenase" evidence="6">
    <location>
        <begin position="151"/>
        <end position="244"/>
    </location>
</feature>
<proteinExistence type="predicted"/>
<evidence type="ECO:0000256" key="4">
    <source>
        <dbReference type="ARBA" id="ARBA00023002"/>
    </source>
</evidence>
<dbReference type="InterPro" id="IPR006620">
    <property type="entry name" value="Pro_4_hyd_alph"/>
</dbReference>
<keyword evidence="5" id="KW-0408">Iron</keyword>
<dbReference type="Gene3D" id="2.60.120.620">
    <property type="entry name" value="q2cbj1_9rhob like domain"/>
    <property type="match status" value="1"/>
</dbReference>
<dbReference type="EMBL" id="KJ019027">
    <property type="protein sequence ID" value="AIX14415.1"/>
    <property type="molecule type" value="Genomic_DNA"/>
</dbReference>
<comment type="cofactor">
    <cofactor evidence="1">
        <name>L-ascorbate</name>
        <dbReference type="ChEBI" id="CHEBI:38290"/>
    </cofactor>
</comment>
<dbReference type="GO" id="GO:0016705">
    <property type="term" value="F:oxidoreductase activity, acting on paired donors, with incorporation or reduction of molecular oxygen"/>
    <property type="evidence" value="ECO:0007669"/>
    <property type="project" value="InterPro"/>
</dbReference>
<dbReference type="Proteomes" id="UP000185279">
    <property type="component" value="Segment"/>
</dbReference>
<dbReference type="GO" id="GO:0005506">
    <property type="term" value="F:iron ion binding"/>
    <property type="evidence" value="ECO:0007669"/>
    <property type="project" value="InterPro"/>
</dbReference>
<evidence type="ECO:0000256" key="5">
    <source>
        <dbReference type="ARBA" id="ARBA00023004"/>
    </source>
</evidence>
<reference evidence="7 8" key="1">
    <citation type="submission" date="2013-12" db="EMBL/GenBank/DDBJ databases">
        <title>Ecological redundancy of diverse viral populations within a natural community.</title>
        <authorList>
            <person name="Gregory A.C."/>
            <person name="LaButti K."/>
            <person name="Copeland A."/>
            <person name="Woyke T."/>
            <person name="Sullivan M.B."/>
        </authorList>
    </citation>
    <scope>NUCLEOTIDE SEQUENCE [LARGE SCALE GENOMIC DNA]</scope>
    <source>
        <strain evidence="7">Syn7803C43</strain>
    </source>
</reference>
<dbReference type="InterPro" id="IPR005123">
    <property type="entry name" value="Oxoglu/Fe-dep_dioxygenase_dom"/>
</dbReference>